<gene>
    <name evidence="8" type="ORF">J7W16_11040</name>
</gene>
<evidence type="ECO:0000313" key="8">
    <source>
        <dbReference type="EMBL" id="MBP3951671.1"/>
    </source>
</evidence>
<dbReference type="PANTHER" id="PTHR36115">
    <property type="entry name" value="PROLINE-RICH ANTIGEN HOMOLOG-RELATED"/>
    <property type="match status" value="1"/>
</dbReference>
<reference evidence="8" key="1">
    <citation type="submission" date="2021-03" db="EMBL/GenBank/DDBJ databases">
        <title>Bacillus suaedae sp. nov., isolated from Suaeda aralocaspica.</title>
        <authorList>
            <person name="Lei R.F.R."/>
        </authorList>
    </citation>
    <scope>NUCLEOTIDE SEQUENCE</scope>
    <source>
        <strain evidence="8">YZJH907-2</strain>
    </source>
</reference>
<dbReference type="InterPro" id="IPR010432">
    <property type="entry name" value="RDD"/>
</dbReference>
<protein>
    <submittedName>
        <fullName evidence="8">RDD family protein</fullName>
    </submittedName>
</protein>
<dbReference type="EMBL" id="JAGKSQ010000004">
    <property type="protein sequence ID" value="MBP3951671.1"/>
    <property type="molecule type" value="Genomic_DNA"/>
</dbReference>
<proteinExistence type="predicted"/>
<evidence type="ECO:0000256" key="3">
    <source>
        <dbReference type="ARBA" id="ARBA00022692"/>
    </source>
</evidence>
<evidence type="ECO:0000256" key="6">
    <source>
        <dbReference type="SAM" id="Phobius"/>
    </source>
</evidence>
<comment type="caution">
    <text evidence="8">The sequence shown here is derived from an EMBL/GenBank/DDBJ whole genome shotgun (WGS) entry which is preliminary data.</text>
</comment>
<evidence type="ECO:0000256" key="1">
    <source>
        <dbReference type="ARBA" id="ARBA00004651"/>
    </source>
</evidence>
<dbReference type="GO" id="GO:0005886">
    <property type="term" value="C:plasma membrane"/>
    <property type="evidence" value="ECO:0007669"/>
    <property type="project" value="UniProtKB-SubCell"/>
</dbReference>
<accession>A0A941APC8</accession>
<keyword evidence="2" id="KW-1003">Cell membrane</keyword>
<feature type="transmembrane region" description="Helical" evidence="6">
    <location>
        <begin position="94"/>
        <end position="115"/>
    </location>
</feature>
<keyword evidence="5 6" id="KW-0472">Membrane</keyword>
<evidence type="ECO:0000256" key="5">
    <source>
        <dbReference type="ARBA" id="ARBA00023136"/>
    </source>
</evidence>
<evidence type="ECO:0000256" key="4">
    <source>
        <dbReference type="ARBA" id="ARBA00022989"/>
    </source>
</evidence>
<dbReference type="Proteomes" id="UP000678228">
    <property type="component" value="Unassembled WGS sequence"/>
</dbReference>
<feature type="transmembrane region" description="Helical" evidence="6">
    <location>
        <begin position="44"/>
        <end position="62"/>
    </location>
</feature>
<dbReference type="InterPro" id="IPR051791">
    <property type="entry name" value="Pra-immunoreactive"/>
</dbReference>
<keyword evidence="3 6" id="KW-0812">Transmembrane</keyword>
<feature type="domain" description="RDD" evidence="7">
    <location>
        <begin position="13"/>
        <end position="129"/>
    </location>
</feature>
<evidence type="ECO:0000256" key="2">
    <source>
        <dbReference type="ARBA" id="ARBA00022475"/>
    </source>
</evidence>
<dbReference type="AlphaFoldDB" id="A0A941APC8"/>
<dbReference type="PANTHER" id="PTHR36115:SF9">
    <property type="entry name" value="LMO1584 PROTEIN"/>
    <property type="match status" value="1"/>
</dbReference>
<evidence type="ECO:0000259" key="7">
    <source>
        <dbReference type="Pfam" id="PF06271"/>
    </source>
</evidence>
<comment type="subcellular location">
    <subcellularLocation>
        <location evidence="1">Cell membrane</location>
        <topology evidence="1">Multi-pass membrane protein</topology>
    </subcellularLocation>
</comment>
<sequence>MIFINPVTDSPVGITERGFAFVIDLLIAFGIALLLNIIFGYQTLIIAVFFSYIYEVFLPLFWNGYTVGKRIVGIRIAPLSGEKLTLGTMIIRGFLIQILYNITAGLLTIISIYFVSTRVDKRSIHDLVAQTYVTANPPES</sequence>
<keyword evidence="9" id="KW-1185">Reference proteome</keyword>
<feature type="transmembrane region" description="Helical" evidence="6">
    <location>
        <begin position="18"/>
        <end position="37"/>
    </location>
</feature>
<organism evidence="8 9">
    <name type="scientific">Halalkalibacter suaedae</name>
    <dbReference type="NCBI Taxonomy" id="2822140"/>
    <lineage>
        <taxon>Bacteria</taxon>
        <taxon>Bacillati</taxon>
        <taxon>Bacillota</taxon>
        <taxon>Bacilli</taxon>
        <taxon>Bacillales</taxon>
        <taxon>Bacillaceae</taxon>
        <taxon>Halalkalibacter</taxon>
    </lineage>
</organism>
<dbReference type="Pfam" id="PF06271">
    <property type="entry name" value="RDD"/>
    <property type="match status" value="1"/>
</dbReference>
<name>A0A941APC8_9BACI</name>
<dbReference type="RefSeq" id="WP_210597368.1">
    <property type="nucleotide sequence ID" value="NZ_JAGKSQ010000004.1"/>
</dbReference>
<keyword evidence="4 6" id="KW-1133">Transmembrane helix</keyword>
<evidence type="ECO:0000313" key="9">
    <source>
        <dbReference type="Proteomes" id="UP000678228"/>
    </source>
</evidence>